<dbReference type="OrthoDB" id="42637at2"/>
<dbReference type="Proteomes" id="UP000184334">
    <property type="component" value="Unassembled WGS sequence"/>
</dbReference>
<gene>
    <name evidence="2" type="ORF">SAMN02745164_01745</name>
</gene>
<evidence type="ECO:0000313" key="2">
    <source>
        <dbReference type="EMBL" id="SHF08363.1"/>
    </source>
</evidence>
<evidence type="ECO:0000313" key="3">
    <source>
        <dbReference type="Proteomes" id="UP000184334"/>
    </source>
</evidence>
<sequence length="563" mass="68356">MLNQNIFRDFFVFSLIIFISLYFLLFFVNTKYIERTVEEIVNRSSISVVNIINEYSYKYINFSQDFSNDIRVSSYVKSLIYFSSNYDDSKSSIFDSVYSRLDDYIKEKKNILTFNGKIIISDFNKNIIYPQKVSLLNYTIFEMNLIELENSTELIQYSPVFSLNGKTYFYISTYLFDLNQIPIAYISFEINIDFSHLNKFSMEGLKFHIIDNNTKLIWPETSLPYFIYSKMFLSKEENKEFMFNGNLYYIRKTNFGNSIYILTIFTNKELYIYSFYYFILLSFFFSTILIFWMKRYFRYEIHTTKRLFEISSNLGIDDFNLINRNIKNMKHIMKSLFQDIETFEELENNIINAIRIYDDIIYISFYKKKNNEIDYIEYEIYSSENYQISNNTIDILKNTKNMYLYPFRERIFDLDGFFVIKEKKFGELESNIIFDGIVYMLKDLYIKINKIYNKDEMEKKFFERNFKTLLIVKFQEKVINLNTIDMFKSYIFKYKNNLIFLNTFDSKFNNEIIDYINIIGEFERINAKFISFKIPKYETRKKKLFREIEKILDASWDNVENSY</sequence>
<protein>
    <submittedName>
        <fullName evidence="2">Uncharacterized protein</fullName>
    </submittedName>
</protein>
<keyword evidence="1" id="KW-1133">Transmembrane helix</keyword>
<keyword evidence="1" id="KW-0812">Transmembrane</keyword>
<keyword evidence="1" id="KW-0472">Membrane</keyword>
<name>A0A1M4YRP2_MARH1</name>
<dbReference type="AlphaFoldDB" id="A0A1M4YRP2"/>
<dbReference type="RefSeq" id="WP_072865470.1">
    <property type="nucleotide sequence ID" value="NZ_FQUI01000033.1"/>
</dbReference>
<keyword evidence="3" id="KW-1185">Reference proteome</keyword>
<dbReference type="STRING" id="1122195.SAMN02745164_01745"/>
<feature type="transmembrane region" description="Helical" evidence="1">
    <location>
        <begin position="6"/>
        <end position="28"/>
    </location>
</feature>
<comment type="caution">
    <text evidence="2">The sequence shown here is derived from an EMBL/GenBank/DDBJ whole genome shotgun (WGS) entry which is preliminary data.</text>
</comment>
<reference evidence="2" key="1">
    <citation type="submission" date="2016-11" db="EMBL/GenBank/DDBJ databases">
        <authorList>
            <person name="Varghese N."/>
            <person name="Submissions S."/>
        </authorList>
    </citation>
    <scope>NUCLEOTIDE SEQUENCE [LARGE SCALE GENOMIC DNA]</scope>
    <source>
        <strain evidence="2">DSM 16785</strain>
    </source>
</reference>
<dbReference type="EMBL" id="FQUI01000033">
    <property type="protein sequence ID" value="SHF08363.1"/>
    <property type="molecule type" value="Genomic_DNA"/>
</dbReference>
<organism evidence="2 3">
    <name type="scientific">Marinitoga hydrogenitolerans (strain DSM 16785 / JCM 12826 / AT1271)</name>
    <dbReference type="NCBI Taxonomy" id="1122195"/>
    <lineage>
        <taxon>Bacteria</taxon>
        <taxon>Thermotogati</taxon>
        <taxon>Thermotogota</taxon>
        <taxon>Thermotogae</taxon>
        <taxon>Petrotogales</taxon>
        <taxon>Petrotogaceae</taxon>
        <taxon>Marinitoga</taxon>
    </lineage>
</organism>
<accession>A0A1M4YRP2</accession>
<feature type="transmembrane region" description="Helical" evidence="1">
    <location>
        <begin position="270"/>
        <end position="293"/>
    </location>
</feature>
<evidence type="ECO:0000256" key="1">
    <source>
        <dbReference type="SAM" id="Phobius"/>
    </source>
</evidence>
<proteinExistence type="predicted"/>